<dbReference type="Pfam" id="PF09346">
    <property type="entry name" value="SMI1_KNR4"/>
    <property type="match status" value="1"/>
</dbReference>
<name>A0A401Z4Q6_9ACTN</name>
<feature type="domain" description="Knr4/Smi1-like" evidence="1">
    <location>
        <begin position="30"/>
        <end position="146"/>
    </location>
</feature>
<comment type="caution">
    <text evidence="2">The sequence shown here is derived from an EMBL/GenBank/DDBJ whole genome shotgun (WGS) entry which is preliminary data.</text>
</comment>
<sequence>MAARGLHRLTELLGEPRYRGRGQATLWVASEAYLGLALPADYKAFLDLYGPGAVDGYVWLDRPIDGSHEEAERLWHQGGWEASFPDSSPWPFHPTKGGLLEWGHDEQGNSYFFLALESDPDDWRVVVGGEAGEWFETAGTFTDFLLRCFDRVDRPPFLDPGWPGRNARYHAWPERSTGTERTDARTR</sequence>
<dbReference type="OrthoDB" id="5572373at2"/>
<evidence type="ECO:0000259" key="1">
    <source>
        <dbReference type="Pfam" id="PF09346"/>
    </source>
</evidence>
<dbReference type="EMBL" id="BIFH01000053">
    <property type="protein sequence ID" value="GCE01827.1"/>
    <property type="molecule type" value="Genomic_DNA"/>
</dbReference>
<dbReference type="InterPro" id="IPR037883">
    <property type="entry name" value="Knr4/Smi1-like_sf"/>
</dbReference>
<dbReference type="RefSeq" id="WP_126643412.1">
    <property type="nucleotide sequence ID" value="NZ_BIFH01000053.1"/>
</dbReference>
<dbReference type="Proteomes" id="UP000286931">
    <property type="component" value="Unassembled WGS sequence"/>
</dbReference>
<dbReference type="Gene3D" id="3.40.1580.10">
    <property type="entry name" value="SMI1/KNR4-like"/>
    <property type="match status" value="1"/>
</dbReference>
<evidence type="ECO:0000313" key="3">
    <source>
        <dbReference type="Proteomes" id="UP000286931"/>
    </source>
</evidence>
<accession>A0A401Z4Q6</accession>
<dbReference type="InterPro" id="IPR018958">
    <property type="entry name" value="Knr4/Smi1-like_dom"/>
</dbReference>
<gene>
    <name evidence="2" type="ORF">EHYA_09601</name>
</gene>
<organism evidence="2 3">
    <name type="scientific">Embleya hyalina</name>
    <dbReference type="NCBI Taxonomy" id="516124"/>
    <lineage>
        <taxon>Bacteria</taxon>
        <taxon>Bacillati</taxon>
        <taxon>Actinomycetota</taxon>
        <taxon>Actinomycetes</taxon>
        <taxon>Kitasatosporales</taxon>
        <taxon>Streptomycetaceae</taxon>
        <taxon>Embleya</taxon>
    </lineage>
</organism>
<reference evidence="2 3" key="1">
    <citation type="submission" date="2018-12" db="EMBL/GenBank/DDBJ databases">
        <title>Draft genome sequence of Embleya hyalina NBRC 13850T.</title>
        <authorList>
            <person name="Komaki H."/>
            <person name="Hosoyama A."/>
            <person name="Kimura A."/>
            <person name="Ichikawa N."/>
            <person name="Tamura T."/>
        </authorList>
    </citation>
    <scope>NUCLEOTIDE SEQUENCE [LARGE SCALE GENOMIC DNA]</scope>
    <source>
        <strain evidence="2 3">NBRC 13850</strain>
    </source>
</reference>
<keyword evidence="3" id="KW-1185">Reference proteome</keyword>
<evidence type="ECO:0000313" key="2">
    <source>
        <dbReference type="EMBL" id="GCE01827.1"/>
    </source>
</evidence>
<protein>
    <recommendedName>
        <fullName evidence="1">Knr4/Smi1-like domain-containing protein</fullName>
    </recommendedName>
</protein>
<proteinExistence type="predicted"/>
<dbReference type="SUPFAM" id="SSF160631">
    <property type="entry name" value="SMI1/KNR4-like"/>
    <property type="match status" value="1"/>
</dbReference>
<dbReference type="AlphaFoldDB" id="A0A401Z4Q6"/>